<comment type="similarity">
    <text evidence="1">Belongs to the LysR transcriptional regulatory family.</text>
</comment>
<evidence type="ECO:0000256" key="2">
    <source>
        <dbReference type="ARBA" id="ARBA00023015"/>
    </source>
</evidence>
<keyword evidence="4" id="KW-0804">Transcription</keyword>
<accession>A0ABT7DZI4</accession>
<evidence type="ECO:0000256" key="4">
    <source>
        <dbReference type="ARBA" id="ARBA00023163"/>
    </source>
</evidence>
<evidence type="ECO:0000256" key="3">
    <source>
        <dbReference type="ARBA" id="ARBA00023125"/>
    </source>
</evidence>
<dbReference type="PANTHER" id="PTHR30126:SF40">
    <property type="entry name" value="HTH-TYPE TRANSCRIPTIONAL REGULATOR GLTR"/>
    <property type="match status" value="1"/>
</dbReference>
<dbReference type="InterPro" id="IPR036390">
    <property type="entry name" value="WH_DNA-bd_sf"/>
</dbReference>
<dbReference type="Gene3D" id="3.40.190.10">
    <property type="entry name" value="Periplasmic binding protein-like II"/>
    <property type="match status" value="1"/>
</dbReference>
<dbReference type="RefSeq" id="WP_284101786.1">
    <property type="nucleotide sequence ID" value="NZ_JARRAF010000019.1"/>
</dbReference>
<comment type="caution">
    <text evidence="6">The sequence shown here is derived from an EMBL/GenBank/DDBJ whole genome shotgun (WGS) entry which is preliminary data.</text>
</comment>
<evidence type="ECO:0000259" key="5">
    <source>
        <dbReference type="PROSITE" id="PS50931"/>
    </source>
</evidence>
<keyword evidence="3" id="KW-0238">DNA-binding</keyword>
<evidence type="ECO:0000313" key="6">
    <source>
        <dbReference type="EMBL" id="MDK2125476.1"/>
    </source>
</evidence>
<feature type="domain" description="HTH lysR-type" evidence="5">
    <location>
        <begin position="3"/>
        <end position="60"/>
    </location>
</feature>
<sequence length="274" mass="30132">MSVTFKDLEYFVAVAHSRTLSEASDKLGLAQPSLSLAIKKLENELKAPLFIRGRNGIQLTPQGRTLLPDAESAMHLLANMKGGKCKLRFSIGCHPSVGMFVLGRFLKAIHEGGHELDLTIINGSSAEINRRVALGEIDFGLVMNPFTIPGLITKHIGGDQVAVWRSPRQYRNSLIYNPDLLQSTSILSNWATPPRDQIEVTNLELIANLVDSGAGIGILPGQVVFAQRLNLERVPDTPVHHDRLALICYPEIIQSPQGKLIHQELKNSFIPVQV</sequence>
<dbReference type="PROSITE" id="PS50931">
    <property type="entry name" value="HTH_LYSR"/>
    <property type="match status" value="1"/>
</dbReference>
<keyword evidence="2" id="KW-0805">Transcription regulation</keyword>
<keyword evidence="7" id="KW-1185">Reference proteome</keyword>
<gene>
    <name evidence="6" type="ORF">PZA18_15585</name>
</gene>
<dbReference type="InterPro" id="IPR005119">
    <property type="entry name" value="LysR_subst-bd"/>
</dbReference>
<reference evidence="6" key="1">
    <citation type="submission" date="2023-03" db="EMBL/GenBank/DDBJ databases">
        <title>Chitinimonas shenzhenensis gen. nov., sp. nov., a novel member of family Burkholderiaceae isolated from activated sludge collected in Shen Zhen, China.</title>
        <authorList>
            <person name="Wang X."/>
        </authorList>
    </citation>
    <scope>NUCLEOTIDE SEQUENCE</scope>
    <source>
        <strain evidence="6">DQS-5</strain>
    </source>
</reference>
<dbReference type="Proteomes" id="UP001172778">
    <property type="component" value="Unassembled WGS sequence"/>
</dbReference>
<dbReference type="Gene3D" id="1.10.10.10">
    <property type="entry name" value="Winged helix-like DNA-binding domain superfamily/Winged helix DNA-binding domain"/>
    <property type="match status" value="1"/>
</dbReference>
<name>A0ABT7DZI4_9NEIS</name>
<protein>
    <submittedName>
        <fullName evidence="6">LysR family transcriptional regulator</fullName>
    </submittedName>
</protein>
<proteinExistence type="inferred from homology"/>
<dbReference type="Pfam" id="PF03466">
    <property type="entry name" value="LysR_substrate"/>
    <property type="match status" value="1"/>
</dbReference>
<dbReference type="EMBL" id="JARRAF010000019">
    <property type="protein sequence ID" value="MDK2125476.1"/>
    <property type="molecule type" value="Genomic_DNA"/>
</dbReference>
<dbReference type="InterPro" id="IPR000847">
    <property type="entry name" value="LysR_HTH_N"/>
</dbReference>
<dbReference type="InterPro" id="IPR036388">
    <property type="entry name" value="WH-like_DNA-bd_sf"/>
</dbReference>
<evidence type="ECO:0000256" key="1">
    <source>
        <dbReference type="ARBA" id="ARBA00009437"/>
    </source>
</evidence>
<dbReference type="CDD" id="cd05466">
    <property type="entry name" value="PBP2_LTTR_substrate"/>
    <property type="match status" value="1"/>
</dbReference>
<dbReference type="SUPFAM" id="SSF53850">
    <property type="entry name" value="Periplasmic binding protein-like II"/>
    <property type="match status" value="1"/>
</dbReference>
<evidence type="ECO:0000313" key="7">
    <source>
        <dbReference type="Proteomes" id="UP001172778"/>
    </source>
</evidence>
<dbReference type="SUPFAM" id="SSF46785">
    <property type="entry name" value="Winged helix' DNA-binding domain"/>
    <property type="match status" value="1"/>
</dbReference>
<organism evidence="6 7">
    <name type="scientific">Parachitinimonas caeni</name>
    <dbReference type="NCBI Taxonomy" id="3031301"/>
    <lineage>
        <taxon>Bacteria</taxon>
        <taxon>Pseudomonadati</taxon>
        <taxon>Pseudomonadota</taxon>
        <taxon>Betaproteobacteria</taxon>
        <taxon>Neisseriales</taxon>
        <taxon>Chitinibacteraceae</taxon>
        <taxon>Parachitinimonas</taxon>
    </lineage>
</organism>
<dbReference type="PANTHER" id="PTHR30126">
    <property type="entry name" value="HTH-TYPE TRANSCRIPTIONAL REGULATOR"/>
    <property type="match status" value="1"/>
</dbReference>
<dbReference type="PRINTS" id="PR00039">
    <property type="entry name" value="HTHLYSR"/>
</dbReference>
<dbReference type="Pfam" id="PF00126">
    <property type="entry name" value="HTH_1"/>
    <property type="match status" value="1"/>
</dbReference>